<dbReference type="GeneID" id="77807210"/>
<protein>
    <submittedName>
        <fullName evidence="2">Uncharacterized protein</fullName>
    </submittedName>
</protein>
<dbReference type="Proteomes" id="UP001164743">
    <property type="component" value="Chromosome 2A"/>
</dbReference>
<feature type="region of interest" description="Disordered" evidence="1">
    <location>
        <begin position="60"/>
        <end position="88"/>
    </location>
</feature>
<reference evidence="2" key="1">
    <citation type="submission" date="2022-10" db="EMBL/GenBank/DDBJ databases">
        <title>Puccinia triticina Genome sequencing and assembly.</title>
        <authorList>
            <person name="Li C."/>
        </authorList>
    </citation>
    <scope>NUCLEOTIDE SEQUENCE</scope>
    <source>
        <strain evidence="2">Pt15</strain>
    </source>
</reference>
<feature type="compositionally biased region" description="Polar residues" evidence="1">
    <location>
        <begin position="60"/>
        <end position="69"/>
    </location>
</feature>
<dbReference type="RefSeq" id="XP_053017549.1">
    <property type="nucleotide sequence ID" value="XM_053166315.1"/>
</dbReference>
<accession>A0ABY7CAC6</accession>
<evidence type="ECO:0000256" key="1">
    <source>
        <dbReference type="SAM" id="MobiDB-lite"/>
    </source>
</evidence>
<evidence type="ECO:0000313" key="3">
    <source>
        <dbReference type="Proteomes" id="UP001164743"/>
    </source>
</evidence>
<organism evidence="2 3">
    <name type="scientific">Puccinia triticina</name>
    <dbReference type="NCBI Taxonomy" id="208348"/>
    <lineage>
        <taxon>Eukaryota</taxon>
        <taxon>Fungi</taxon>
        <taxon>Dikarya</taxon>
        <taxon>Basidiomycota</taxon>
        <taxon>Pucciniomycotina</taxon>
        <taxon>Pucciniomycetes</taxon>
        <taxon>Pucciniales</taxon>
        <taxon>Pucciniaceae</taxon>
        <taxon>Puccinia</taxon>
    </lineage>
</organism>
<proteinExistence type="predicted"/>
<name>A0ABY7CAC6_9BASI</name>
<feature type="region of interest" description="Disordered" evidence="1">
    <location>
        <begin position="1"/>
        <end position="31"/>
    </location>
</feature>
<keyword evidence="3" id="KW-1185">Reference proteome</keyword>
<dbReference type="EMBL" id="CP110422">
    <property type="protein sequence ID" value="WAQ81994.1"/>
    <property type="molecule type" value="Genomic_DNA"/>
</dbReference>
<feature type="compositionally biased region" description="Basic residues" evidence="1">
    <location>
        <begin position="70"/>
        <end position="80"/>
    </location>
</feature>
<gene>
    <name evidence="2" type="ORF">PtA15_2A307</name>
</gene>
<sequence>MYPVSKTTAPYPLNQPSPLQFPHTTKQPQHSQLIHNNTTMQPTPPQQLVLPLLLRPPFASSNALRPTQTPRRRLNHKPPRNKFSPPYVHATHPAQIPTMADYGDSLVAYPLDVPVLALSATRSVSLLHPMLHVDSPAVFALTELTLLDHRFLQAKLTSIANILNFTAR</sequence>
<evidence type="ECO:0000313" key="2">
    <source>
        <dbReference type="EMBL" id="WAQ81994.1"/>
    </source>
</evidence>